<comment type="caution">
    <text evidence="1">The sequence shown here is derived from an EMBL/GenBank/DDBJ whole genome shotgun (WGS) entry which is preliminary data.</text>
</comment>
<organism evidence="1 2">
    <name type="scientific">Potamilus streckersoni</name>
    <dbReference type="NCBI Taxonomy" id="2493646"/>
    <lineage>
        <taxon>Eukaryota</taxon>
        <taxon>Metazoa</taxon>
        <taxon>Spiralia</taxon>
        <taxon>Lophotrochozoa</taxon>
        <taxon>Mollusca</taxon>
        <taxon>Bivalvia</taxon>
        <taxon>Autobranchia</taxon>
        <taxon>Heteroconchia</taxon>
        <taxon>Palaeoheterodonta</taxon>
        <taxon>Unionida</taxon>
        <taxon>Unionoidea</taxon>
        <taxon>Unionidae</taxon>
        <taxon>Ambleminae</taxon>
        <taxon>Lampsilini</taxon>
        <taxon>Potamilus</taxon>
    </lineage>
</organism>
<reference evidence="1" key="2">
    <citation type="journal article" date="2021" name="Genome Biol. Evol.">
        <title>Developing a high-quality reference genome for a parasitic bivalve with doubly uniparental inheritance (Bivalvia: Unionida).</title>
        <authorList>
            <person name="Smith C.H."/>
        </authorList>
    </citation>
    <scope>NUCLEOTIDE SEQUENCE</scope>
    <source>
        <strain evidence="1">CHS0354</strain>
        <tissue evidence="1">Mantle</tissue>
    </source>
</reference>
<evidence type="ECO:0000313" key="1">
    <source>
        <dbReference type="EMBL" id="KAK3597793.1"/>
    </source>
</evidence>
<reference evidence="1" key="1">
    <citation type="journal article" date="2021" name="Genome Biol. Evol.">
        <title>A High-Quality Reference Genome for a Parasitic Bivalve with Doubly Uniparental Inheritance (Bivalvia: Unionida).</title>
        <authorList>
            <person name="Smith C.H."/>
        </authorList>
    </citation>
    <scope>NUCLEOTIDE SEQUENCE</scope>
    <source>
        <strain evidence="1">CHS0354</strain>
    </source>
</reference>
<keyword evidence="2" id="KW-1185">Reference proteome</keyword>
<name>A0AAE0W0R6_9BIVA</name>
<gene>
    <name evidence="1" type="ORF">CHS0354_006161</name>
</gene>
<proteinExistence type="predicted"/>
<reference evidence="1" key="3">
    <citation type="submission" date="2023-05" db="EMBL/GenBank/DDBJ databases">
        <authorList>
            <person name="Smith C.H."/>
        </authorList>
    </citation>
    <scope>NUCLEOTIDE SEQUENCE</scope>
    <source>
        <strain evidence="1">CHS0354</strain>
        <tissue evidence="1">Mantle</tissue>
    </source>
</reference>
<dbReference type="AlphaFoldDB" id="A0AAE0W0R6"/>
<evidence type="ECO:0000313" key="2">
    <source>
        <dbReference type="Proteomes" id="UP001195483"/>
    </source>
</evidence>
<protein>
    <submittedName>
        <fullName evidence="1">Uncharacterized protein</fullName>
    </submittedName>
</protein>
<dbReference type="Proteomes" id="UP001195483">
    <property type="component" value="Unassembled WGS sequence"/>
</dbReference>
<accession>A0AAE0W0R6</accession>
<dbReference type="EMBL" id="JAEAOA010000432">
    <property type="protein sequence ID" value="KAK3597793.1"/>
    <property type="molecule type" value="Genomic_DNA"/>
</dbReference>
<sequence length="110" mass="12407">MVSFLLDMSRFFVIFKVFAMIVLTMSSTATNVSAVSIIFIVCQNSDFNLLSENCPSSLSCLTFADWDIVFKHNSCSFDNLACRTINQPRDYITNLHGTCLLLNLSKVFMI</sequence>